<sequence>MTGPTPTPQGLESVVERFDHVSMAVADLASAAPLLTLLGADYFDGGLSPHGDFEWVQYALPGWGTLELIAPVGNDPDHFINRFIRERGEGLHHLTFKVFDITNAVRRASELGFTVTGFDDSIADWKEAFVHPKSASGVLIQLAEFPEKDG</sequence>
<organism evidence="3">
    <name type="scientific">hydrothermal vent metagenome</name>
    <dbReference type="NCBI Taxonomy" id="652676"/>
    <lineage>
        <taxon>unclassified sequences</taxon>
        <taxon>metagenomes</taxon>
        <taxon>ecological metagenomes</taxon>
    </lineage>
</organism>
<dbReference type="PANTHER" id="PTHR43048">
    <property type="entry name" value="METHYLMALONYL-COA EPIMERASE"/>
    <property type="match status" value="1"/>
</dbReference>
<dbReference type="InterPro" id="IPR029068">
    <property type="entry name" value="Glyas_Bleomycin-R_OHBP_Dase"/>
</dbReference>
<dbReference type="PANTHER" id="PTHR43048:SF3">
    <property type="entry name" value="METHYLMALONYL-COA EPIMERASE, MITOCHONDRIAL"/>
    <property type="match status" value="1"/>
</dbReference>
<name>A0A3B0S2R7_9ZZZZ</name>
<dbReference type="PROSITE" id="PS51819">
    <property type="entry name" value="VOC"/>
    <property type="match status" value="1"/>
</dbReference>
<dbReference type="AlphaFoldDB" id="A0A3B0S2R7"/>
<dbReference type="GO" id="GO:0004493">
    <property type="term" value="F:methylmalonyl-CoA epimerase activity"/>
    <property type="evidence" value="ECO:0007669"/>
    <property type="project" value="TreeGrafter"/>
</dbReference>
<feature type="domain" description="VOC" evidence="2">
    <location>
        <begin position="17"/>
        <end position="145"/>
    </location>
</feature>
<proteinExistence type="predicted"/>
<dbReference type="Gene3D" id="3.10.180.10">
    <property type="entry name" value="2,3-Dihydroxybiphenyl 1,2-Dioxygenase, domain 1"/>
    <property type="match status" value="1"/>
</dbReference>
<dbReference type="SUPFAM" id="SSF54593">
    <property type="entry name" value="Glyoxalase/Bleomycin resistance protein/Dihydroxybiphenyl dioxygenase"/>
    <property type="match status" value="1"/>
</dbReference>
<dbReference type="GO" id="GO:0046872">
    <property type="term" value="F:metal ion binding"/>
    <property type="evidence" value="ECO:0007669"/>
    <property type="project" value="UniProtKB-KW"/>
</dbReference>
<evidence type="ECO:0000256" key="1">
    <source>
        <dbReference type="ARBA" id="ARBA00022723"/>
    </source>
</evidence>
<accession>A0A3B0S2R7</accession>
<keyword evidence="1" id="KW-0479">Metal-binding</keyword>
<dbReference type="InterPro" id="IPR037523">
    <property type="entry name" value="VOC_core"/>
</dbReference>
<evidence type="ECO:0000259" key="2">
    <source>
        <dbReference type="PROSITE" id="PS51819"/>
    </source>
</evidence>
<dbReference type="InterPro" id="IPR051785">
    <property type="entry name" value="MMCE/EMCE_epimerase"/>
</dbReference>
<evidence type="ECO:0000313" key="3">
    <source>
        <dbReference type="EMBL" id="VAV99077.1"/>
    </source>
</evidence>
<dbReference type="GO" id="GO:0046491">
    <property type="term" value="P:L-methylmalonyl-CoA metabolic process"/>
    <property type="evidence" value="ECO:0007669"/>
    <property type="project" value="TreeGrafter"/>
</dbReference>
<protein>
    <recommendedName>
        <fullName evidence="2">VOC domain-containing protein</fullName>
    </recommendedName>
</protein>
<reference evidence="3" key="1">
    <citation type="submission" date="2018-06" db="EMBL/GenBank/DDBJ databases">
        <authorList>
            <person name="Zhirakovskaya E."/>
        </authorList>
    </citation>
    <scope>NUCLEOTIDE SEQUENCE</scope>
</reference>
<dbReference type="EMBL" id="UOEI01000250">
    <property type="protein sequence ID" value="VAV99077.1"/>
    <property type="molecule type" value="Genomic_DNA"/>
</dbReference>
<dbReference type="Pfam" id="PF13669">
    <property type="entry name" value="Glyoxalase_4"/>
    <property type="match status" value="1"/>
</dbReference>
<gene>
    <name evidence="3" type="ORF">MNBD_ACTINO01-2235</name>
</gene>